<protein>
    <submittedName>
        <fullName evidence="1">Uncharacterized protein</fullName>
    </submittedName>
</protein>
<feature type="non-terminal residue" evidence="1">
    <location>
        <position position="111"/>
    </location>
</feature>
<dbReference type="AlphaFoldDB" id="A0AAD4H112"/>
<comment type="caution">
    <text evidence="1">The sequence shown here is derived from an EMBL/GenBank/DDBJ whole genome shotgun (WGS) entry which is preliminary data.</text>
</comment>
<dbReference type="EMBL" id="JAAAIL010003078">
    <property type="protein sequence ID" value="KAG0252580.1"/>
    <property type="molecule type" value="Genomic_DNA"/>
</dbReference>
<sequence length="111" mass="12272">MSALRTNTTTIARTVFAAISRRAIIRQQAPIAARSFSIVAKTNAHPAVTNTQFQQQRQQGFATSLADFSSKMDDSLDEAQQYMDEGVSFLNNNMIPLAMSSFQKSINVRPT</sequence>
<reference evidence="1" key="1">
    <citation type="journal article" date="2020" name="Fungal Divers.">
        <title>Resolving the Mortierellaceae phylogeny through synthesis of multi-gene phylogenetics and phylogenomics.</title>
        <authorList>
            <person name="Vandepol N."/>
            <person name="Liber J."/>
            <person name="Desiro A."/>
            <person name="Na H."/>
            <person name="Kennedy M."/>
            <person name="Barry K."/>
            <person name="Grigoriev I.V."/>
            <person name="Miller A.N."/>
            <person name="O'Donnell K."/>
            <person name="Stajich J.E."/>
            <person name="Bonito G."/>
        </authorList>
    </citation>
    <scope>NUCLEOTIDE SEQUENCE</scope>
    <source>
        <strain evidence="1">NRRL 28262</strain>
    </source>
</reference>
<organism evidence="1 2">
    <name type="scientific">Linnemannia exigua</name>
    <dbReference type="NCBI Taxonomy" id="604196"/>
    <lineage>
        <taxon>Eukaryota</taxon>
        <taxon>Fungi</taxon>
        <taxon>Fungi incertae sedis</taxon>
        <taxon>Mucoromycota</taxon>
        <taxon>Mortierellomycotina</taxon>
        <taxon>Mortierellomycetes</taxon>
        <taxon>Mortierellales</taxon>
        <taxon>Mortierellaceae</taxon>
        <taxon>Linnemannia</taxon>
    </lineage>
</organism>
<proteinExistence type="predicted"/>
<evidence type="ECO:0000313" key="2">
    <source>
        <dbReference type="Proteomes" id="UP001194580"/>
    </source>
</evidence>
<evidence type="ECO:0000313" key="1">
    <source>
        <dbReference type="EMBL" id="KAG0252580.1"/>
    </source>
</evidence>
<name>A0AAD4H112_9FUNG</name>
<dbReference type="Proteomes" id="UP001194580">
    <property type="component" value="Unassembled WGS sequence"/>
</dbReference>
<accession>A0AAD4H112</accession>
<keyword evidence="2" id="KW-1185">Reference proteome</keyword>
<gene>
    <name evidence="1" type="ORF">BGZ95_006585</name>
</gene>